<dbReference type="InterPro" id="IPR011029">
    <property type="entry name" value="DEATH-like_dom_sf"/>
</dbReference>
<dbReference type="PROSITE" id="PS50824">
    <property type="entry name" value="DAPIN"/>
    <property type="match status" value="1"/>
</dbReference>
<dbReference type="SUPFAM" id="SSF47986">
    <property type="entry name" value="DEATH domain"/>
    <property type="match status" value="1"/>
</dbReference>
<dbReference type="InterPro" id="IPR004020">
    <property type="entry name" value="DAPIN"/>
</dbReference>
<evidence type="ECO:0000259" key="1">
    <source>
        <dbReference type="PROSITE" id="PS50824"/>
    </source>
</evidence>
<evidence type="ECO:0000313" key="3">
    <source>
        <dbReference type="Proteomes" id="UP000261580"/>
    </source>
</evidence>
<sequence>MAKTITSTLADTLENLSKGEFERFCHKLLDRREEPRVKRSHVEDKSRLQITDVLVSTFTEEGALTVVLEILEAIGCNQRPASTAAVQVTS</sequence>
<reference evidence="2" key="1">
    <citation type="submission" date="2025-08" db="UniProtKB">
        <authorList>
            <consortium name="Ensembl"/>
        </authorList>
    </citation>
    <scope>IDENTIFICATION</scope>
</reference>
<dbReference type="Ensembl" id="ENSNBRT00000012532.1">
    <property type="protein sequence ID" value="ENSNBRP00000012181.1"/>
    <property type="gene ID" value="ENSNBRG00000009526.1"/>
</dbReference>
<dbReference type="Proteomes" id="UP000261580">
    <property type="component" value="Unassembled WGS sequence"/>
</dbReference>
<reference evidence="2" key="2">
    <citation type="submission" date="2025-09" db="UniProtKB">
        <authorList>
            <consortium name="Ensembl"/>
        </authorList>
    </citation>
    <scope>IDENTIFICATION</scope>
</reference>
<feature type="domain" description="Pyrin" evidence="1">
    <location>
        <begin position="1"/>
        <end position="90"/>
    </location>
</feature>
<proteinExistence type="predicted"/>
<accession>A0A3Q4GSY3</accession>
<dbReference type="STRING" id="32507.ENSNBRP00000012181"/>
<keyword evidence="3" id="KW-1185">Reference proteome</keyword>
<dbReference type="Pfam" id="PF02758">
    <property type="entry name" value="PYRIN"/>
    <property type="match status" value="1"/>
</dbReference>
<dbReference type="OMA" id="IGCNQQA"/>
<name>A0A3Q4GSY3_NEOBR</name>
<protein>
    <recommendedName>
        <fullName evidence="1">Pyrin domain-containing protein</fullName>
    </recommendedName>
</protein>
<dbReference type="GeneTree" id="ENSGT01030000234768"/>
<dbReference type="Gene3D" id="1.10.533.10">
    <property type="entry name" value="Death Domain, Fas"/>
    <property type="match status" value="1"/>
</dbReference>
<dbReference type="SMART" id="SM01289">
    <property type="entry name" value="PYRIN"/>
    <property type="match status" value="1"/>
</dbReference>
<dbReference type="AlphaFoldDB" id="A0A3Q4GSY3"/>
<organism evidence="2 3">
    <name type="scientific">Neolamprologus brichardi</name>
    <name type="common">Fairy cichlid</name>
    <name type="synonym">Lamprologus brichardi</name>
    <dbReference type="NCBI Taxonomy" id="32507"/>
    <lineage>
        <taxon>Eukaryota</taxon>
        <taxon>Metazoa</taxon>
        <taxon>Chordata</taxon>
        <taxon>Craniata</taxon>
        <taxon>Vertebrata</taxon>
        <taxon>Euteleostomi</taxon>
        <taxon>Actinopterygii</taxon>
        <taxon>Neopterygii</taxon>
        <taxon>Teleostei</taxon>
        <taxon>Neoteleostei</taxon>
        <taxon>Acanthomorphata</taxon>
        <taxon>Ovalentaria</taxon>
        <taxon>Cichlomorphae</taxon>
        <taxon>Cichliformes</taxon>
        <taxon>Cichlidae</taxon>
        <taxon>African cichlids</taxon>
        <taxon>Pseudocrenilabrinae</taxon>
        <taxon>Lamprologini</taxon>
        <taxon>Neolamprologus</taxon>
    </lineage>
</organism>
<evidence type="ECO:0000313" key="2">
    <source>
        <dbReference type="Ensembl" id="ENSNBRP00000012181.1"/>
    </source>
</evidence>